<feature type="compositionally biased region" description="Polar residues" evidence="1">
    <location>
        <begin position="1"/>
        <end position="10"/>
    </location>
</feature>
<feature type="compositionally biased region" description="Low complexity" evidence="1">
    <location>
        <begin position="44"/>
        <end position="55"/>
    </location>
</feature>
<reference evidence="2" key="1">
    <citation type="submission" date="2020-05" db="EMBL/GenBank/DDBJ databases">
        <authorList>
            <person name="Zhu T."/>
            <person name="Keshari N."/>
            <person name="Lu X."/>
        </authorList>
    </citation>
    <scope>NUCLEOTIDE SEQUENCE</scope>
    <source>
        <strain evidence="2">NK1-12</strain>
    </source>
</reference>
<proteinExistence type="predicted"/>
<dbReference type="EMBL" id="CP053587">
    <property type="protein sequence ID" value="WNZ27368.1"/>
    <property type="molecule type" value="Genomic_DNA"/>
</dbReference>
<dbReference type="RefSeq" id="WP_316437035.1">
    <property type="nucleotide sequence ID" value="NZ_CP053587.1"/>
</dbReference>
<gene>
    <name evidence="2" type="ORF">HJG54_31270</name>
</gene>
<name>A0AA96WKQ5_9CYAN</name>
<accession>A0AA96WKQ5</accession>
<dbReference type="AlphaFoldDB" id="A0AA96WKQ5"/>
<evidence type="ECO:0000256" key="1">
    <source>
        <dbReference type="SAM" id="MobiDB-lite"/>
    </source>
</evidence>
<sequence>MNQEQSSNSVEAGADNSDENSGMKAAAINQNPEISLEEARNAAEGKANNAAGGPASSTAEEHVPSTSDPNASDLPSAR</sequence>
<feature type="region of interest" description="Disordered" evidence="1">
    <location>
        <begin position="1"/>
        <end position="78"/>
    </location>
</feature>
<organism evidence="2">
    <name type="scientific">Leptolyngbya sp. NK1-12</name>
    <dbReference type="NCBI Taxonomy" id="2547451"/>
    <lineage>
        <taxon>Bacteria</taxon>
        <taxon>Bacillati</taxon>
        <taxon>Cyanobacteriota</taxon>
        <taxon>Cyanophyceae</taxon>
        <taxon>Leptolyngbyales</taxon>
        <taxon>Leptolyngbyaceae</taxon>
        <taxon>Leptolyngbya group</taxon>
        <taxon>Leptolyngbya</taxon>
    </lineage>
</organism>
<evidence type="ECO:0000313" key="2">
    <source>
        <dbReference type="EMBL" id="WNZ27368.1"/>
    </source>
</evidence>
<protein>
    <submittedName>
        <fullName evidence="2">Uncharacterized protein</fullName>
    </submittedName>
</protein>